<dbReference type="Pfam" id="PF02481">
    <property type="entry name" value="DNA_processg_A"/>
    <property type="match status" value="1"/>
</dbReference>
<evidence type="ECO:0000313" key="5">
    <source>
        <dbReference type="Proteomes" id="UP000198795"/>
    </source>
</evidence>
<dbReference type="SUPFAM" id="SSF102405">
    <property type="entry name" value="MCP/YpsA-like"/>
    <property type="match status" value="1"/>
</dbReference>
<reference evidence="4 5" key="1">
    <citation type="submission" date="2016-10" db="EMBL/GenBank/DDBJ databases">
        <authorList>
            <person name="Varghese N."/>
            <person name="Submissions S."/>
        </authorList>
    </citation>
    <scope>NUCLEOTIDE SEQUENCE [LARGE SCALE GENOMIC DNA]</scope>
    <source>
        <strain evidence="4 5">CGMCC 1.6497</strain>
    </source>
</reference>
<organism evidence="4 5">
    <name type="scientific">Filomicrobium insigne</name>
    <dbReference type="NCBI Taxonomy" id="418854"/>
    <lineage>
        <taxon>Bacteria</taxon>
        <taxon>Pseudomonadati</taxon>
        <taxon>Pseudomonadota</taxon>
        <taxon>Alphaproteobacteria</taxon>
        <taxon>Hyphomicrobiales</taxon>
        <taxon>Hyphomicrobiaceae</taxon>
        <taxon>Filomicrobium</taxon>
    </lineage>
</organism>
<comment type="caution">
    <text evidence="4">The sequence shown here is derived from an EMBL/GenBank/DDBJ whole genome shotgun (WGS) entry which is preliminary data.</text>
</comment>
<dbReference type="RefSeq" id="WP_210184017.1">
    <property type="nucleotide sequence ID" value="NZ_FNJC01000002.1"/>
</dbReference>
<protein>
    <submittedName>
        <fullName evidence="4">DNA processing protein</fullName>
    </submittedName>
</protein>
<accession>A0A1H0LAW6</accession>
<dbReference type="InterPro" id="IPR041614">
    <property type="entry name" value="DprA_WH"/>
</dbReference>
<dbReference type="Gene3D" id="1.10.10.10">
    <property type="entry name" value="Winged helix-like DNA-binding domain superfamily/Winged helix DNA-binding domain"/>
    <property type="match status" value="1"/>
</dbReference>
<dbReference type="NCBIfam" id="TIGR00732">
    <property type="entry name" value="dprA"/>
    <property type="match status" value="1"/>
</dbReference>
<sequence length="394" mass="41984">MPATKPDSKADLFTAAPLPVAPLDDQQRLACLRLIRSENVGPVTFRELINRYGGATQALDALPELGRRGGRGRAIRLCDSATAQRELEQAQKAGATPIFTIEPGYPRNLTALDVPPPLIYVKGRTSLLQEPSVAVVGPRQASAAGRKLARLFAAVLGEAGLVVVSGLARGIDGVAHETALPTGTIAVLAGGVDKIYPPEHDELYARISDTGCIVSEMPCGFTPRGSDFPRRNRIISGMSLGVLVVEAAKRSGTLHTARRAAEQGREVFAIPGHPLDPRAEGTNYLLKEGATLVTEPADIISALKPLTAQGDRTFREVAPDTTTLEAFAPEPLPEIAESDRDRVIAVLGPHPVELDEIARATHLSIRAIRAILIELDLAGRIERHGAALVSRIND</sequence>
<evidence type="ECO:0000256" key="1">
    <source>
        <dbReference type="ARBA" id="ARBA00006525"/>
    </source>
</evidence>
<dbReference type="InterPro" id="IPR003488">
    <property type="entry name" value="DprA"/>
</dbReference>
<dbReference type="PANTHER" id="PTHR43022">
    <property type="entry name" value="PROTEIN SMF"/>
    <property type="match status" value="1"/>
</dbReference>
<feature type="domain" description="DprA winged helix" evidence="3">
    <location>
        <begin position="328"/>
        <end position="385"/>
    </location>
</feature>
<evidence type="ECO:0000259" key="3">
    <source>
        <dbReference type="Pfam" id="PF17782"/>
    </source>
</evidence>
<dbReference type="InterPro" id="IPR057666">
    <property type="entry name" value="DrpA_SLOG"/>
</dbReference>
<proteinExistence type="inferred from homology"/>
<evidence type="ECO:0000259" key="2">
    <source>
        <dbReference type="Pfam" id="PF02481"/>
    </source>
</evidence>
<dbReference type="EMBL" id="FNJC01000002">
    <property type="protein sequence ID" value="SDO65328.1"/>
    <property type="molecule type" value="Genomic_DNA"/>
</dbReference>
<name>A0A1H0LAW6_9HYPH</name>
<dbReference type="InterPro" id="IPR036388">
    <property type="entry name" value="WH-like_DNA-bd_sf"/>
</dbReference>
<dbReference type="Pfam" id="PF21102">
    <property type="entry name" value="DprA_N"/>
    <property type="match status" value="1"/>
</dbReference>
<feature type="domain" description="Smf/DprA SLOG" evidence="2">
    <location>
        <begin position="99"/>
        <end position="303"/>
    </location>
</feature>
<keyword evidence="5" id="KW-1185">Reference proteome</keyword>
<dbReference type="PANTHER" id="PTHR43022:SF1">
    <property type="entry name" value="PROTEIN SMF"/>
    <property type="match status" value="1"/>
</dbReference>
<dbReference type="Pfam" id="PF17782">
    <property type="entry name" value="WHD_DprA"/>
    <property type="match status" value="1"/>
</dbReference>
<dbReference type="Proteomes" id="UP000198795">
    <property type="component" value="Unassembled WGS sequence"/>
</dbReference>
<gene>
    <name evidence="4" type="ORF">SAMN04488061_1310</name>
</gene>
<dbReference type="Gene3D" id="3.40.50.450">
    <property type="match status" value="1"/>
</dbReference>
<evidence type="ECO:0000313" key="4">
    <source>
        <dbReference type="EMBL" id="SDO65328.1"/>
    </source>
</evidence>
<comment type="similarity">
    <text evidence="1">Belongs to the DprA/Smf family.</text>
</comment>